<dbReference type="EMBL" id="WIWV01000002">
    <property type="protein sequence ID" value="KAF7719908.1"/>
    <property type="molecule type" value="Genomic_DNA"/>
</dbReference>
<dbReference type="InterPro" id="IPR001130">
    <property type="entry name" value="TatD-like"/>
</dbReference>
<dbReference type="PANTHER" id="PTHR47345">
    <property type="entry name" value="CUT9-INTERACTING PROTEIN SCN1"/>
    <property type="match status" value="1"/>
</dbReference>
<dbReference type="InterPro" id="IPR053044">
    <property type="entry name" value="Metallo-hydrolase/TatD-type"/>
</dbReference>
<feature type="compositionally biased region" description="Polar residues" evidence="1">
    <location>
        <begin position="282"/>
        <end position="293"/>
    </location>
</feature>
<comment type="caution">
    <text evidence="2">The sequence shown here is derived from an EMBL/GenBank/DDBJ whole genome shotgun (WGS) entry which is preliminary data.</text>
</comment>
<dbReference type="PANTHER" id="PTHR47345:SF1">
    <property type="entry name" value="CUT9-INTERACTING PROTEIN SCN1"/>
    <property type="match status" value="1"/>
</dbReference>
<dbReference type="OrthoDB" id="413993at2759"/>
<accession>A0A8J8WMD3</accession>
<dbReference type="SUPFAM" id="SSF51556">
    <property type="entry name" value="Metallo-dependent hydrolases"/>
    <property type="match status" value="1"/>
</dbReference>
<feature type="region of interest" description="Disordered" evidence="1">
    <location>
        <begin position="173"/>
        <end position="192"/>
    </location>
</feature>
<gene>
    <name evidence="2" type="ORF">PECM_003218</name>
</gene>
<organism evidence="2 3">
    <name type="scientific">Penicillium ucsense</name>
    <dbReference type="NCBI Taxonomy" id="2839758"/>
    <lineage>
        <taxon>Eukaryota</taxon>
        <taxon>Fungi</taxon>
        <taxon>Dikarya</taxon>
        <taxon>Ascomycota</taxon>
        <taxon>Pezizomycotina</taxon>
        <taxon>Eurotiomycetes</taxon>
        <taxon>Eurotiomycetidae</taxon>
        <taxon>Eurotiales</taxon>
        <taxon>Aspergillaceae</taxon>
        <taxon>Penicillium</taxon>
    </lineage>
</organism>
<keyword evidence="3" id="KW-1185">Reference proteome</keyword>
<protein>
    <submittedName>
        <fullName evidence="2">Cut9-interacting protein scn1</fullName>
    </submittedName>
</protein>
<dbReference type="Gene3D" id="3.20.20.140">
    <property type="entry name" value="Metal-dependent hydrolases"/>
    <property type="match status" value="1"/>
</dbReference>
<evidence type="ECO:0000313" key="3">
    <source>
        <dbReference type="Proteomes" id="UP000631181"/>
    </source>
</evidence>
<evidence type="ECO:0000256" key="1">
    <source>
        <dbReference type="SAM" id="MobiDB-lite"/>
    </source>
</evidence>
<name>A0A8J8WMD3_9EURO</name>
<feature type="region of interest" description="Disordered" evidence="1">
    <location>
        <begin position="243"/>
        <end position="297"/>
    </location>
</feature>
<dbReference type="Pfam" id="PF01026">
    <property type="entry name" value="TatD_DNase"/>
    <property type="match status" value="1"/>
</dbReference>
<dbReference type="Proteomes" id="UP000631181">
    <property type="component" value="Unassembled WGS sequence"/>
</dbReference>
<proteinExistence type="predicted"/>
<sequence>MPASPPSSELQDTDAFPWDLGVYDAHCHPTDTMASIADIASMSARTLTIMATRGQDQELVYDSTFTVNKQAGHASEENKVIPAFGWHPWFSYQIVDDGNAANPTGKDAHYLAVLAPSPAEDVEFLKNLPEPKTLSALVAETRDRLRQFPHALVGEVGLDKSFRLPGSWTREDLEARDEQMTPGSREGRRLSPYKVKLDHQRLVLKAQLRLAGEMQRPVSVHSVQSHGAVFEVLRELWKGHERKNMSRRERARLQDAEGALSDDESPADVEQLQENKDDLQEQQRPTTMRNADNAQPLPFPPRICMHSYSGPVEPIRQFLHESNPSDVYFSFSAVINFSGLSSGKALDVIKALPSDRILIESDLHIAGKRMDNLLEDAARQICRVRGWELREGVQQLAENYERFIYG</sequence>
<feature type="compositionally biased region" description="Basic and acidic residues" evidence="1">
    <location>
        <begin position="243"/>
        <end position="255"/>
    </location>
</feature>
<evidence type="ECO:0000313" key="2">
    <source>
        <dbReference type="EMBL" id="KAF7719908.1"/>
    </source>
</evidence>
<dbReference type="InterPro" id="IPR032466">
    <property type="entry name" value="Metal_Hydrolase"/>
</dbReference>
<reference evidence="2" key="1">
    <citation type="journal article" date="2020" name="Front. Microbiol.">
        <title>Gene regulatory networks of Penicillium echinulatum 2HH and Penicillium oxalicum 114-2 inferred by a computational biology approach.</title>
        <authorList>
            <person name="Lenz A.R."/>
            <person name="Galan-Vasquez E."/>
            <person name="Balbinot E."/>
            <person name="De Abreu F.P."/>
            <person name="De Oliveira N.S."/>
            <person name="Da Rosa L.O."/>
            <person name="De Avila E Silva S."/>
            <person name="Camassola M."/>
            <person name="Dillon A.J.P."/>
            <person name="Perez-Rueda E."/>
        </authorList>
    </citation>
    <scope>NUCLEOTIDE SEQUENCE</scope>
    <source>
        <strain evidence="2">S1M29</strain>
    </source>
</reference>
<dbReference type="AlphaFoldDB" id="A0A8J8WMD3"/>
<dbReference type="GO" id="GO:0016788">
    <property type="term" value="F:hydrolase activity, acting on ester bonds"/>
    <property type="evidence" value="ECO:0007669"/>
    <property type="project" value="InterPro"/>
</dbReference>